<keyword evidence="7 8" id="KW-0472">Membrane</keyword>
<dbReference type="PANTHER" id="PTHR33908:SF3">
    <property type="entry name" value="UNDECAPRENYL PHOSPHATE-ALPHA-4-AMINO-4-DEOXY-L-ARABINOSE ARABINOSYL TRANSFERASE"/>
    <property type="match status" value="1"/>
</dbReference>
<feature type="transmembrane region" description="Helical" evidence="8">
    <location>
        <begin position="12"/>
        <end position="30"/>
    </location>
</feature>
<evidence type="ECO:0000256" key="7">
    <source>
        <dbReference type="ARBA" id="ARBA00023136"/>
    </source>
</evidence>
<name>A0ABV4BC64_9GAMM</name>
<evidence type="ECO:0000313" key="10">
    <source>
        <dbReference type="EMBL" id="MEY6432001.1"/>
    </source>
</evidence>
<feature type="transmembrane region" description="Helical" evidence="8">
    <location>
        <begin position="414"/>
        <end position="432"/>
    </location>
</feature>
<dbReference type="PANTHER" id="PTHR33908">
    <property type="entry name" value="MANNOSYLTRANSFERASE YKCB-RELATED"/>
    <property type="match status" value="1"/>
</dbReference>
<evidence type="ECO:0000256" key="2">
    <source>
        <dbReference type="ARBA" id="ARBA00022475"/>
    </source>
</evidence>
<keyword evidence="4" id="KW-0808">Transferase</keyword>
<dbReference type="EMBL" id="JBDKXB010000005">
    <property type="protein sequence ID" value="MEY6432001.1"/>
    <property type="molecule type" value="Genomic_DNA"/>
</dbReference>
<gene>
    <name evidence="10" type="ORF">ABC977_06200</name>
</gene>
<organism evidence="10 11">
    <name type="scientific">Thioalkalicoccus limnaeus</name>
    <dbReference type="NCBI Taxonomy" id="120681"/>
    <lineage>
        <taxon>Bacteria</taxon>
        <taxon>Pseudomonadati</taxon>
        <taxon>Pseudomonadota</taxon>
        <taxon>Gammaproteobacteria</taxon>
        <taxon>Chromatiales</taxon>
        <taxon>Chromatiaceae</taxon>
        <taxon>Thioalkalicoccus</taxon>
    </lineage>
</organism>
<comment type="subcellular location">
    <subcellularLocation>
        <location evidence="1">Cell membrane</location>
        <topology evidence="1">Multi-pass membrane protein</topology>
    </subcellularLocation>
</comment>
<evidence type="ECO:0000256" key="1">
    <source>
        <dbReference type="ARBA" id="ARBA00004651"/>
    </source>
</evidence>
<keyword evidence="11" id="KW-1185">Reference proteome</keyword>
<dbReference type="Pfam" id="PF13231">
    <property type="entry name" value="PMT_2"/>
    <property type="match status" value="1"/>
</dbReference>
<feature type="transmembrane region" description="Helical" evidence="8">
    <location>
        <begin position="265"/>
        <end position="288"/>
    </location>
</feature>
<dbReference type="RefSeq" id="WP_369666376.1">
    <property type="nucleotide sequence ID" value="NZ_JBDKXB010000005.1"/>
</dbReference>
<feature type="transmembrane region" description="Helical" evidence="8">
    <location>
        <begin position="344"/>
        <end position="368"/>
    </location>
</feature>
<feature type="transmembrane region" description="Helical" evidence="8">
    <location>
        <begin position="143"/>
        <end position="160"/>
    </location>
</feature>
<feature type="transmembrane region" description="Helical" evidence="8">
    <location>
        <begin position="211"/>
        <end position="233"/>
    </location>
</feature>
<reference evidence="10 11" key="1">
    <citation type="submission" date="2024-05" db="EMBL/GenBank/DDBJ databases">
        <title>Genome Sequence and Characterization of the New Strain Purple Sulfur Bacterium of Genus Thioalkalicoccus.</title>
        <authorList>
            <person name="Bryantseva I.A."/>
            <person name="Kyndt J.A."/>
            <person name="Imhoff J.F."/>
        </authorList>
    </citation>
    <scope>NUCLEOTIDE SEQUENCE [LARGE SCALE GENOMIC DNA]</scope>
    <source>
        <strain evidence="10 11">Um2</strain>
    </source>
</reference>
<keyword evidence="6 8" id="KW-1133">Transmembrane helix</keyword>
<feature type="transmembrane region" description="Helical" evidence="8">
    <location>
        <begin position="172"/>
        <end position="199"/>
    </location>
</feature>
<feature type="transmembrane region" description="Helical" evidence="8">
    <location>
        <begin position="389"/>
        <end position="408"/>
    </location>
</feature>
<feature type="transmembrane region" description="Helical" evidence="8">
    <location>
        <begin position="116"/>
        <end position="136"/>
    </location>
</feature>
<evidence type="ECO:0000259" key="9">
    <source>
        <dbReference type="Pfam" id="PF13231"/>
    </source>
</evidence>
<evidence type="ECO:0000313" key="11">
    <source>
        <dbReference type="Proteomes" id="UP001564408"/>
    </source>
</evidence>
<evidence type="ECO:0000256" key="8">
    <source>
        <dbReference type="SAM" id="Phobius"/>
    </source>
</evidence>
<accession>A0ABV4BC64</accession>
<protein>
    <submittedName>
        <fullName evidence="10">Glycosyltransferase family 39 protein</fullName>
    </submittedName>
</protein>
<sequence length="527" mass="58700">MSLVRSLFDRLVATPWVLVLAVGLAFFWQLGSVPLYDLDEGAFTEATREMLASGNWITPQMNGEPRYDKPILIYWLQAASATALGFNEFALRLPSALAAALWVLVVWRFVRERLDPTAATVAALAMVLSLQVSLIAKAAVADALLNLFIALTFFEIYRYWLAPRTAPLWRAYLWMALGFLTKGPVAIFFPVLVSLMFFWSTGHLERWWRALFAPVGWLIFVAVAGPWYLAIFLDNGPGFFASFFLDHNVGRFGDAMHGHGGFPGYYFVILPLILLPFTGWFIRILPTLRHAWSDPLERFLWLWFGTVFVVFSFSGTKLPHYLLYGAVPLFILMARHRELLVSRWLAYAPPIFFLVLLLWLPEIVALAAGQAERAHEIALLGEGARVLDLGYRLAVIAGLLATLGLALAAPVRPWQGLVLAGLIQTLVVYGALVPRVFEVMQGPVKEAGLLARELDRPTVVYRTSMPSFSVYRDAVTLKRPPEAGDLVFLRVDRLPSLIEGHPALTVTTLYQRGAVALVELKAGAADG</sequence>
<proteinExistence type="predicted"/>
<comment type="caution">
    <text evidence="10">The sequence shown here is derived from an EMBL/GenBank/DDBJ whole genome shotgun (WGS) entry which is preliminary data.</text>
</comment>
<keyword evidence="3" id="KW-0328">Glycosyltransferase</keyword>
<keyword evidence="2" id="KW-1003">Cell membrane</keyword>
<dbReference type="Proteomes" id="UP001564408">
    <property type="component" value="Unassembled WGS sequence"/>
</dbReference>
<evidence type="ECO:0000256" key="4">
    <source>
        <dbReference type="ARBA" id="ARBA00022679"/>
    </source>
</evidence>
<evidence type="ECO:0000256" key="3">
    <source>
        <dbReference type="ARBA" id="ARBA00022676"/>
    </source>
</evidence>
<evidence type="ECO:0000256" key="6">
    <source>
        <dbReference type="ARBA" id="ARBA00022989"/>
    </source>
</evidence>
<dbReference type="InterPro" id="IPR050297">
    <property type="entry name" value="LipidA_mod_glycosyltrf_83"/>
</dbReference>
<feature type="transmembrane region" description="Helical" evidence="8">
    <location>
        <begin position="300"/>
        <end position="324"/>
    </location>
</feature>
<keyword evidence="5 8" id="KW-0812">Transmembrane</keyword>
<feature type="domain" description="Glycosyltransferase RgtA/B/C/D-like" evidence="9">
    <location>
        <begin position="68"/>
        <end position="227"/>
    </location>
</feature>
<evidence type="ECO:0000256" key="5">
    <source>
        <dbReference type="ARBA" id="ARBA00022692"/>
    </source>
</evidence>
<dbReference type="InterPro" id="IPR038731">
    <property type="entry name" value="RgtA/B/C-like"/>
</dbReference>